<accession>A0A923HI50</accession>
<dbReference type="GO" id="GO:0046872">
    <property type="term" value="F:metal ion binding"/>
    <property type="evidence" value="ECO:0007669"/>
    <property type="project" value="UniProtKB-KW"/>
</dbReference>
<keyword evidence="3" id="KW-0479">Metal-binding</keyword>
<dbReference type="Pfam" id="PF12801">
    <property type="entry name" value="Fer4_5"/>
    <property type="match status" value="1"/>
</dbReference>
<name>A0A923HI50_9BURK</name>
<dbReference type="NCBIfam" id="TIGR02745">
    <property type="entry name" value="ccoG_rdxA_fixG"/>
    <property type="match status" value="1"/>
</dbReference>
<keyword evidence="4" id="KW-0249">Electron transport</keyword>
<dbReference type="InterPro" id="IPR013783">
    <property type="entry name" value="Ig-like_fold"/>
</dbReference>
<dbReference type="SUPFAM" id="SSF54862">
    <property type="entry name" value="4Fe-4S ferredoxins"/>
    <property type="match status" value="1"/>
</dbReference>
<sequence length="470" mass="53701">MKHIPIIPVPIEEAELALFEERKKIYPRSQKGWFASRRWVMVALTQLLFYGTVWLGWNDRQAVLFDLVARKFYIFGFVFWPQDFIYLAVLLVISALSLFLFTAIAGRLFCGYACPQTVYTEIFLWVESKVEGDRNARIKLDAGPLTAHKFSLKFIKHFIWLMIGLWTGFTFVGYFTPIRQLASEIFSFTLGPWEIFWLLFYGFATYGNAGWLREQVCKYMCPYARFQSAMFDKDTLIVTYDTERGEPRGSRNKKVDFKAKGLGSCVDCGICVQVCPTGIDIRNGLQYECIACGLCIDGCDQVMDKMGYEPGLIRYTTEHALTRKLDQKAMWARVFRLRTLIYSGILALIILATAVSLFNHIPLKVDVIRDRTMPKITEMGAIENVYRLQVMNTQESARRYSVEIIGLPGATILNNPVVEVKSANATAVPIRVRVPANTLQPGSNRIRFEIKDLDAPDVKVIEKAVFLVPR</sequence>
<keyword evidence="7" id="KW-1133">Transmembrane helix</keyword>
<dbReference type="RefSeq" id="WP_186914099.1">
    <property type="nucleotide sequence ID" value="NZ_JACOFV010000023.1"/>
</dbReference>
<feature type="transmembrane region" description="Helical" evidence="7">
    <location>
        <begin position="340"/>
        <end position="361"/>
    </location>
</feature>
<dbReference type="AlphaFoldDB" id="A0A923HI50"/>
<keyword evidence="6" id="KW-0411">Iron-sulfur</keyword>
<evidence type="ECO:0000256" key="3">
    <source>
        <dbReference type="ARBA" id="ARBA00022723"/>
    </source>
</evidence>
<dbReference type="EMBL" id="JACOFV010000023">
    <property type="protein sequence ID" value="MBC3864159.1"/>
    <property type="molecule type" value="Genomic_DNA"/>
</dbReference>
<proteinExistence type="predicted"/>
<keyword evidence="7" id="KW-0812">Transmembrane</keyword>
<dbReference type="GO" id="GO:0005886">
    <property type="term" value="C:plasma membrane"/>
    <property type="evidence" value="ECO:0007669"/>
    <property type="project" value="TreeGrafter"/>
</dbReference>
<feature type="transmembrane region" description="Helical" evidence="7">
    <location>
        <begin position="195"/>
        <end position="212"/>
    </location>
</feature>
<protein>
    <submittedName>
        <fullName evidence="9">Cytochrome c oxidase accessory protein CcoG</fullName>
    </submittedName>
</protein>
<feature type="transmembrane region" description="Helical" evidence="7">
    <location>
        <begin position="84"/>
        <end position="105"/>
    </location>
</feature>
<comment type="caution">
    <text evidence="9">The sequence shown here is derived from an EMBL/GenBank/DDBJ whole genome shotgun (WGS) entry which is preliminary data.</text>
</comment>
<evidence type="ECO:0000313" key="10">
    <source>
        <dbReference type="Proteomes" id="UP000634011"/>
    </source>
</evidence>
<keyword evidence="5" id="KW-0408">Iron</keyword>
<dbReference type="Proteomes" id="UP000634011">
    <property type="component" value="Unassembled WGS sequence"/>
</dbReference>
<keyword evidence="10" id="KW-1185">Reference proteome</keyword>
<evidence type="ECO:0000256" key="7">
    <source>
        <dbReference type="SAM" id="Phobius"/>
    </source>
</evidence>
<feature type="transmembrane region" description="Helical" evidence="7">
    <location>
        <begin position="39"/>
        <end position="57"/>
    </location>
</feature>
<dbReference type="InterPro" id="IPR009051">
    <property type="entry name" value="Helical_ferredxn"/>
</dbReference>
<evidence type="ECO:0000256" key="4">
    <source>
        <dbReference type="ARBA" id="ARBA00022982"/>
    </source>
</evidence>
<evidence type="ECO:0000256" key="6">
    <source>
        <dbReference type="ARBA" id="ARBA00023014"/>
    </source>
</evidence>
<dbReference type="PANTHER" id="PTHR30176">
    <property type="entry name" value="FERREDOXIN-TYPE PROTEIN NAPH"/>
    <property type="match status" value="1"/>
</dbReference>
<dbReference type="InterPro" id="IPR017900">
    <property type="entry name" value="4Fe4S_Fe_S_CS"/>
</dbReference>
<evidence type="ECO:0000256" key="1">
    <source>
        <dbReference type="ARBA" id="ARBA00022448"/>
    </source>
</evidence>
<gene>
    <name evidence="9" type="primary">ccoG</name>
    <name evidence="9" type="ORF">H8K32_18815</name>
</gene>
<dbReference type="InterPro" id="IPR014116">
    <property type="entry name" value="Cyt_c_oxidase_cbb3_FixG"/>
</dbReference>
<dbReference type="InterPro" id="IPR017896">
    <property type="entry name" value="4Fe4S_Fe-S-bd"/>
</dbReference>
<organism evidence="9 10">
    <name type="scientific">Undibacterium jejuense</name>
    <dbReference type="NCBI Taxonomy" id="1344949"/>
    <lineage>
        <taxon>Bacteria</taxon>
        <taxon>Pseudomonadati</taxon>
        <taxon>Pseudomonadota</taxon>
        <taxon>Betaproteobacteria</taxon>
        <taxon>Burkholderiales</taxon>
        <taxon>Oxalobacteraceae</taxon>
        <taxon>Undibacterium</taxon>
    </lineage>
</organism>
<evidence type="ECO:0000259" key="8">
    <source>
        <dbReference type="PROSITE" id="PS51379"/>
    </source>
</evidence>
<dbReference type="PANTHER" id="PTHR30176:SF3">
    <property type="entry name" value="FERREDOXIN-TYPE PROTEIN NAPH"/>
    <property type="match status" value="1"/>
</dbReference>
<evidence type="ECO:0000256" key="5">
    <source>
        <dbReference type="ARBA" id="ARBA00023004"/>
    </source>
</evidence>
<keyword evidence="7" id="KW-0472">Membrane</keyword>
<dbReference type="Pfam" id="PF13746">
    <property type="entry name" value="Fer4_18"/>
    <property type="match status" value="1"/>
</dbReference>
<keyword evidence="1" id="KW-0813">Transport</keyword>
<reference evidence="9" key="1">
    <citation type="submission" date="2020-08" db="EMBL/GenBank/DDBJ databases">
        <title>Novel species isolated from subtropical streams in China.</title>
        <authorList>
            <person name="Lu H."/>
        </authorList>
    </citation>
    <scope>NUCLEOTIDE SEQUENCE</scope>
    <source>
        <strain evidence="9">KACC 12607</strain>
    </source>
</reference>
<dbReference type="PROSITE" id="PS51379">
    <property type="entry name" value="4FE4S_FER_2"/>
    <property type="match status" value="1"/>
</dbReference>
<dbReference type="Gene3D" id="2.60.40.10">
    <property type="entry name" value="Immunoglobulins"/>
    <property type="match status" value="1"/>
</dbReference>
<feature type="transmembrane region" description="Helical" evidence="7">
    <location>
        <begin position="158"/>
        <end position="175"/>
    </location>
</feature>
<dbReference type="PROSITE" id="PS00198">
    <property type="entry name" value="4FE4S_FER_1"/>
    <property type="match status" value="1"/>
</dbReference>
<dbReference type="InterPro" id="IPR051684">
    <property type="entry name" value="Electron_Trans/Redox"/>
</dbReference>
<dbReference type="Pfam" id="PF11614">
    <property type="entry name" value="FixG_C"/>
    <property type="match status" value="1"/>
</dbReference>
<evidence type="ECO:0000256" key="2">
    <source>
        <dbReference type="ARBA" id="ARBA00022485"/>
    </source>
</evidence>
<dbReference type="InterPro" id="IPR032879">
    <property type="entry name" value="FixG_C"/>
</dbReference>
<dbReference type="Gene3D" id="1.10.1060.10">
    <property type="entry name" value="Alpha-helical ferredoxin"/>
    <property type="match status" value="1"/>
</dbReference>
<evidence type="ECO:0000313" key="9">
    <source>
        <dbReference type="EMBL" id="MBC3864159.1"/>
    </source>
</evidence>
<keyword evidence="2" id="KW-0004">4Fe-4S</keyword>
<feature type="domain" description="4Fe-4S ferredoxin-type" evidence="8">
    <location>
        <begin position="253"/>
        <end position="284"/>
    </location>
</feature>
<dbReference type="GO" id="GO:0051539">
    <property type="term" value="F:4 iron, 4 sulfur cluster binding"/>
    <property type="evidence" value="ECO:0007669"/>
    <property type="project" value="UniProtKB-KW"/>
</dbReference>